<reference evidence="1 2" key="2">
    <citation type="journal article" date="2022" name="Mol. Ecol. Resour.">
        <title>The genomes of chicory, endive, great burdock and yacon provide insights into Asteraceae paleo-polyploidization history and plant inulin production.</title>
        <authorList>
            <person name="Fan W."/>
            <person name="Wang S."/>
            <person name="Wang H."/>
            <person name="Wang A."/>
            <person name="Jiang F."/>
            <person name="Liu H."/>
            <person name="Zhao H."/>
            <person name="Xu D."/>
            <person name="Zhang Y."/>
        </authorList>
    </citation>
    <scope>NUCLEOTIDE SEQUENCE [LARGE SCALE GENOMIC DNA]</scope>
    <source>
        <strain evidence="2">cv. Yunnan</strain>
        <tissue evidence="1">Leaves</tissue>
    </source>
</reference>
<comment type="caution">
    <text evidence="1">The sequence shown here is derived from an EMBL/GenBank/DDBJ whole genome shotgun (WGS) entry which is preliminary data.</text>
</comment>
<evidence type="ECO:0000313" key="1">
    <source>
        <dbReference type="EMBL" id="KAI3817406.1"/>
    </source>
</evidence>
<dbReference type="EMBL" id="CM042021">
    <property type="protein sequence ID" value="KAI3817406.1"/>
    <property type="molecule type" value="Genomic_DNA"/>
</dbReference>
<sequence length="223" mass="24493">MVVLAGASPGRVECLQCLGFSGCNSGNLINSLYIKQEIFNHSTFKFLGIHYGDQDMFHLVKSEIARAIIPKEFKLVEAFGWAARVYVNSDSACSHGRKEFGLPSQVATFSKASSQMTHVAEIVASQSINLNFSSTVARLSAGPLDMYIDSESQNQELNESLKKREMGIAVMLPKPIFALEFNCLTMEVHPPVVVSEGGTSPTPWNMHFEHCTQNTKMATGLNN</sequence>
<name>A0ACB9JCE0_9ASTR</name>
<keyword evidence="2" id="KW-1185">Reference proteome</keyword>
<reference evidence="2" key="1">
    <citation type="journal article" date="2022" name="Mol. Ecol. Resour.">
        <title>The genomes of chicory, endive, great burdock and yacon provide insights into Asteraceae palaeo-polyploidization history and plant inulin production.</title>
        <authorList>
            <person name="Fan W."/>
            <person name="Wang S."/>
            <person name="Wang H."/>
            <person name="Wang A."/>
            <person name="Jiang F."/>
            <person name="Liu H."/>
            <person name="Zhao H."/>
            <person name="Xu D."/>
            <person name="Zhang Y."/>
        </authorList>
    </citation>
    <scope>NUCLEOTIDE SEQUENCE [LARGE SCALE GENOMIC DNA]</scope>
    <source>
        <strain evidence="2">cv. Yunnan</strain>
    </source>
</reference>
<evidence type="ECO:0000313" key="2">
    <source>
        <dbReference type="Proteomes" id="UP001056120"/>
    </source>
</evidence>
<proteinExistence type="predicted"/>
<organism evidence="1 2">
    <name type="scientific">Smallanthus sonchifolius</name>
    <dbReference type="NCBI Taxonomy" id="185202"/>
    <lineage>
        <taxon>Eukaryota</taxon>
        <taxon>Viridiplantae</taxon>
        <taxon>Streptophyta</taxon>
        <taxon>Embryophyta</taxon>
        <taxon>Tracheophyta</taxon>
        <taxon>Spermatophyta</taxon>
        <taxon>Magnoliopsida</taxon>
        <taxon>eudicotyledons</taxon>
        <taxon>Gunneridae</taxon>
        <taxon>Pentapetalae</taxon>
        <taxon>asterids</taxon>
        <taxon>campanulids</taxon>
        <taxon>Asterales</taxon>
        <taxon>Asteraceae</taxon>
        <taxon>Asteroideae</taxon>
        <taxon>Heliantheae alliance</taxon>
        <taxon>Millerieae</taxon>
        <taxon>Smallanthus</taxon>
    </lineage>
</organism>
<dbReference type="Proteomes" id="UP001056120">
    <property type="component" value="Linkage Group LG04"/>
</dbReference>
<accession>A0ACB9JCE0</accession>
<gene>
    <name evidence="1" type="ORF">L1987_11196</name>
</gene>
<protein>
    <submittedName>
        <fullName evidence="1">Uncharacterized protein</fullName>
    </submittedName>
</protein>